<gene>
    <name evidence="2" type="ORF">ROSMUCSMR3_03013</name>
</gene>
<evidence type="ECO:0000313" key="3">
    <source>
        <dbReference type="Proteomes" id="UP000192273"/>
    </source>
</evidence>
<dbReference type="RefSeq" id="WP_081507818.1">
    <property type="nucleotide sequence ID" value="NZ_CP020474.1"/>
</dbReference>
<evidence type="ECO:0000256" key="1">
    <source>
        <dbReference type="SAM" id="SignalP"/>
    </source>
</evidence>
<dbReference type="KEGG" id="rmm:ROSMUCSMR3_03013"/>
<keyword evidence="1" id="KW-0732">Signal</keyword>
<dbReference type="OrthoDB" id="7791409at2"/>
<feature type="signal peptide" evidence="1">
    <location>
        <begin position="1"/>
        <end position="23"/>
    </location>
</feature>
<proteinExistence type="predicted"/>
<reference evidence="2 3" key="1">
    <citation type="submission" date="2017-03" db="EMBL/GenBank/DDBJ databases">
        <title>Genome Sequence of Roseovarius mucosus strain SMR3 Isolated from a culture of the Diatom Skeletonema marinoi.</title>
        <authorList>
            <person name="Topel M."/>
            <person name="Pinder M."/>
            <person name="Johansson O.N."/>
            <person name="Kourtchenko O."/>
            <person name="Godhe A."/>
            <person name="Clarke A.K."/>
        </authorList>
    </citation>
    <scope>NUCLEOTIDE SEQUENCE [LARGE SCALE GENOMIC DNA]</scope>
    <source>
        <strain evidence="2 3">SMR3</strain>
    </source>
</reference>
<protein>
    <recommendedName>
        <fullName evidence="4">DUF2125 domain-containing protein</fullName>
    </recommendedName>
</protein>
<feature type="chain" id="PRO_5012391963" description="DUF2125 domain-containing protein" evidence="1">
    <location>
        <begin position="24"/>
        <end position="506"/>
    </location>
</feature>
<sequence>MSYMRTLAASTSVLCLSATAGFADLTAAEVWQDWQSYLESNGYTVTAQTAQAGDTLTIRDLAMRLAVPEEGGTVELRMGEMQLVEQGDGSVAVILPEVMPIAMDLKDETGEQVAITMQVAQKGMEMVVTGDPSAMTYDYAAQEVAMTLNDIVTSENTVEIGLAEIRMTDMEGQHQSALDGGMRAVTQELTAGPVVYEIDFTDTEEGGRAEIQGTMARLSMTGDGDMVDGVDTTDMAAALRAGFRVDSLIDYEEGNTAYTLTSEDGVVEGTQSSQGGQLRVGMGPDGLLYGGEGRDVRMALEGSAMPFPVTAEMARMGFNLLMPVSKSDETQDFALGLEFGGFTMADSLWAMFDPAAQLPRDPATINVDLSGKGRLFFDLLDPEQMTKLEESDEVPGEVESLVLNDLTVELAGAKLTGAGAFTFDQSDLTSFDGVPAPEGAIDLRLVGGNGLLDTLIGMGFVAEDQAMMVRMMAGMFARTGAGEDELTSRIEVTEDGQVLANGQRLK</sequence>
<accession>A0A1V0RRS7</accession>
<evidence type="ECO:0000313" key="2">
    <source>
        <dbReference type="EMBL" id="ARE84478.1"/>
    </source>
</evidence>
<evidence type="ECO:0008006" key="4">
    <source>
        <dbReference type="Google" id="ProtNLM"/>
    </source>
</evidence>
<organism evidence="2 3">
    <name type="scientific">Roseovarius mucosus</name>
    <dbReference type="NCBI Taxonomy" id="215743"/>
    <lineage>
        <taxon>Bacteria</taxon>
        <taxon>Pseudomonadati</taxon>
        <taxon>Pseudomonadota</taxon>
        <taxon>Alphaproteobacteria</taxon>
        <taxon>Rhodobacterales</taxon>
        <taxon>Roseobacteraceae</taxon>
        <taxon>Roseovarius</taxon>
    </lineage>
</organism>
<dbReference type="Proteomes" id="UP000192273">
    <property type="component" value="Chromosome"/>
</dbReference>
<dbReference type="AlphaFoldDB" id="A0A1V0RRS7"/>
<dbReference type="EMBL" id="CP020474">
    <property type="protein sequence ID" value="ARE84478.1"/>
    <property type="molecule type" value="Genomic_DNA"/>
</dbReference>
<keyword evidence="3" id="KW-1185">Reference proteome</keyword>
<name>A0A1V0RRS7_9RHOB</name>